<dbReference type="Gene3D" id="2.40.30.10">
    <property type="entry name" value="Translation factors"/>
    <property type="match status" value="1"/>
</dbReference>
<feature type="domain" description="2Fe-2S ferredoxin-type" evidence="1">
    <location>
        <begin position="257"/>
        <end position="345"/>
    </location>
</feature>
<dbReference type="CDD" id="cd00322">
    <property type="entry name" value="FNR_like"/>
    <property type="match status" value="1"/>
</dbReference>
<dbReference type="EMBL" id="MOAM01000015">
    <property type="protein sequence ID" value="ROL75375.1"/>
    <property type="molecule type" value="Genomic_DNA"/>
</dbReference>
<dbReference type="InterPro" id="IPR036010">
    <property type="entry name" value="2Fe-2S_ferredoxin-like_sf"/>
</dbReference>
<dbReference type="AlphaFoldDB" id="A0A423DTQ4"/>
<dbReference type="RefSeq" id="WP_148046496.1">
    <property type="nucleotide sequence ID" value="NZ_MOAM01000015.1"/>
</dbReference>
<dbReference type="InterPro" id="IPR050415">
    <property type="entry name" value="MRET"/>
</dbReference>
<dbReference type="Pfam" id="PF00111">
    <property type="entry name" value="Fer2"/>
    <property type="match status" value="1"/>
</dbReference>
<dbReference type="InterPro" id="IPR001041">
    <property type="entry name" value="2Fe-2S_ferredoxin-type"/>
</dbReference>
<evidence type="ECO:0000313" key="4">
    <source>
        <dbReference type="Proteomes" id="UP000285286"/>
    </source>
</evidence>
<dbReference type="InterPro" id="IPR017938">
    <property type="entry name" value="Riboflavin_synthase-like_b-brl"/>
</dbReference>
<evidence type="ECO:0008006" key="5">
    <source>
        <dbReference type="Google" id="ProtNLM"/>
    </source>
</evidence>
<evidence type="ECO:0000259" key="1">
    <source>
        <dbReference type="PROSITE" id="PS51085"/>
    </source>
</evidence>
<dbReference type="InterPro" id="IPR006058">
    <property type="entry name" value="2Fe2S_fd_BS"/>
</dbReference>
<evidence type="ECO:0000313" key="3">
    <source>
        <dbReference type="EMBL" id="ROL75375.1"/>
    </source>
</evidence>
<dbReference type="InterPro" id="IPR012675">
    <property type="entry name" value="Beta-grasp_dom_sf"/>
</dbReference>
<dbReference type="GO" id="GO:0051537">
    <property type="term" value="F:2 iron, 2 sulfur cluster binding"/>
    <property type="evidence" value="ECO:0007669"/>
    <property type="project" value="InterPro"/>
</dbReference>
<accession>A0A423DTQ4</accession>
<dbReference type="Gene3D" id="3.40.50.80">
    <property type="entry name" value="Nucleotide-binding domain of ferredoxin-NADP reductase (FNR) module"/>
    <property type="match status" value="1"/>
</dbReference>
<dbReference type="PROSITE" id="PS51384">
    <property type="entry name" value="FAD_FR"/>
    <property type="match status" value="1"/>
</dbReference>
<proteinExistence type="predicted"/>
<evidence type="ECO:0000259" key="2">
    <source>
        <dbReference type="PROSITE" id="PS51384"/>
    </source>
</evidence>
<dbReference type="PRINTS" id="PR00410">
    <property type="entry name" value="PHEHYDRXLASE"/>
</dbReference>
<dbReference type="SUPFAM" id="SSF52343">
    <property type="entry name" value="Ferredoxin reductase-like, C-terminal NADP-linked domain"/>
    <property type="match status" value="1"/>
</dbReference>
<dbReference type="CDD" id="cd00207">
    <property type="entry name" value="fer2"/>
    <property type="match status" value="1"/>
</dbReference>
<sequence length="345" mass="37282">MSESLQLSCVSVVDKTPLVKLFRFRVVGTVADWCAFQAGRYVSLGFPDIEGLLQHRCYSIVRIVAPNMFEVAVQKSGRHQVADALFHRLSIGDLVSCKPPAGSITVDRLASCQQILMLAGGIGVTLPMALIEELSALHKERGSGPVVRLVLCSPRREETPFLQELLTLQASAQWFSLDLCLTREPLENDGGSFHAGRPTTALFDSLPLPDAVVICGSQDFARSMQQRVEMYPASEVMIEAFSSPVARALGADETSSATNCLQVEGLSEVIALRPGTSLLEHLLEADIALAHECRAGICGSCRIKLLRGDCTSEMDFALGEHERKAGYVLACCTFPAGESMTVALP</sequence>
<organism evidence="3 4">
    <name type="scientific">Pseudomonas vranovensis</name>
    <dbReference type="NCBI Taxonomy" id="321661"/>
    <lineage>
        <taxon>Bacteria</taxon>
        <taxon>Pseudomonadati</taxon>
        <taxon>Pseudomonadota</taxon>
        <taxon>Gammaproteobacteria</taxon>
        <taxon>Pseudomonadales</taxon>
        <taxon>Pseudomonadaceae</taxon>
        <taxon>Pseudomonas</taxon>
    </lineage>
</organism>
<dbReference type="GO" id="GO:0016491">
    <property type="term" value="F:oxidoreductase activity"/>
    <property type="evidence" value="ECO:0007669"/>
    <property type="project" value="InterPro"/>
</dbReference>
<reference evidence="3 4" key="1">
    <citation type="submission" date="2016-10" db="EMBL/GenBank/DDBJ databases">
        <title>Comparative genome analysis of multiple Pseudomonas spp. focuses on biocontrol and plant growth promoting traits.</title>
        <authorList>
            <person name="Tao X.-Y."/>
            <person name="Taylor C.G."/>
        </authorList>
    </citation>
    <scope>NUCLEOTIDE SEQUENCE [LARGE SCALE GENOMIC DNA]</scope>
    <source>
        <strain evidence="3 4">15D11</strain>
    </source>
</reference>
<dbReference type="InterPro" id="IPR017927">
    <property type="entry name" value="FAD-bd_FR_type"/>
</dbReference>
<comment type="caution">
    <text evidence="3">The sequence shown here is derived from an EMBL/GenBank/DDBJ whole genome shotgun (WGS) entry which is preliminary data.</text>
</comment>
<dbReference type="PROSITE" id="PS51085">
    <property type="entry name" value="2FE2S_FER_2"/>
    <property type="match status" value="1"/>
</dbReference>
<dbReference type="SUPFAM" id="SSF54292">
    <property type="entry name" value="2Fe-2S ferredoxin-like"/>
    <property type="match status" value="1"/>
</dbReference>
<dbReference type="SUPFAM" id="SSF63380">
    <property type="entry name" value="Riboflavin synthase domain-like"/>
    <property type="match status" value="1"/>
</dbReference>
<dbReference type="InterPro" id="IPR039261">
    <property type="entry name" value="FNR_nucleotide-bd"/>
</dbReference>
<feature type="domain" description="FAD-binding FR-type" evidence="2">
    <location>
        <begin position="2"/>
        <end position="107"/>
    </location>
</feature>
<protein>
    <recommendedName>
        <fullName evidence="5">Hybrid-cluster NAD(P)-dependent oxidoreductase</fullName>
    </recommendedName>
</protein>
<dbReference type="Proteomes" id="UP000285286">
    <property type="component" value="Unassembled WGS sequence"/>
</dbReference>
<dbReference type="PANTHER" id="PTHR47354:SF3">
    <property type="entry name" value="OXIDOREDUCTASE-RELATED"/>
    <property type="match status" value="1"/>
</dbReference>
<dbReference type="Gene3D" id="3.10.20.30">
    <property type="match status" value="1"/>
</dbReference>
<keyword evidence="4" id="KW-1185">Reference proteome</keyword>
<name>A0A423DTQ4_9PSED</name>
<dbReference type="PROSITE" id="PS00197">
    <property type="entry name" value="2FE2S_FER_1"/>
    <property type="match status" value="1"/>
</dbReference>
<dbReference type="PANTHER" id="PTHR47354">
    <property type="entry name" value="NADH OXIDOREDUCTASE HCR"/>
    <property type="match status" value="1"/>
</dbReference>
<gene>
    <name evidence="3" type="ORF">BHU25_08165</name>
</gene>